<accession>A0ABM8MAH8</accession>
<evidence type="ECO:0000313" key="3">
    <source>
        <dbReference type="Proteomes" id="UP000626656"/>
    </source>
</evidence>
<dbReference type="Proteomes" id="UP000626656">
    <property type="component" value="Unassembled WGS sequence"/>
</dbReference>
<protein>
    <submittedName>
        <fullName evidence="2">Uncharacterized protein</fullName>
    </submittedName>
</protein>
<reference evidence="2 3" key="1">
    <citation type="submission" date="2020-05" db="EMBL/GenBank/DDBJ databases">
        <authorList>
            <person name="Petersen J."/>
            <person name="Sayavedra L."/>
        </authorList>
    </citation>
    <scope>NUCLEOTIDE SEQUENCE [LARGE SCALE GENOMIC DNA]</scope>
    <source>
        <strain evidence="2">B azoricus SOX ET2 1586I</strain>
    </source>
</reference>
<feature type="transmembrane region" description="Helical" evidence="1">
    <location>
        <begin position="12"/>
        <end position="41"/>
    </location>
</feature>
<name>A0ABM8MAH8_9GAMM</name>
<gene>
    <name evidence="2" type="ORF">AZO1586I_2053</name>
</gene>
<organism evidence="2 3">
    <name type="scientific">Bathymodiolus thermophilus thioautotrophic gill symbiont</name>
    <dbReference type="NCBI Taxonomy" id="2360"/>
    <lineage>
        <taxon>Bacteria</taxon>
        <taxon>Pseudomonadati</taxon>
        <taxon>Pseudomonadota</taxon>
        <taxon>Gammaproteobacteria</taxon>
        <taxon>sulfur-oxidizing symbionts</taxon>
    </lineage>
</organism>
<sequence length="78" mass="8908">MGEISHFLLSNIYAFLIFIGNSTSYGIGILLVGLLPIYMYVYVYRKGAFKNKVGAILSFFIYFLLSFITTTLMFLMIL</sequence>
<feature type="transmembrane region" description="Helical" evidence="1">
    <location>
        <begin position="53"/>
        <end position="77"/>
    </location>
</feature>
<comment type="caution">
    <text evidence="2">The sequence shown here is derived from an EMBL/GenBank/DDBJ whole genome shotgun (WGS) entry which is preliminary data.</text>
</comment>
<keyword evidence="3" id="KW-1185">Reference proteome</keyword>
<keyword evidence="1" id="KW-0812">Transmembrane</keyword>
<evidence type="ECO:0000256" key="1">
    <source>
        <dbReference type="SAM" id="Phobius"/>
    </source>
</evidence>
<evidence type="ECO:0000313" key="2">
    <source>
        <dbReference type="EMBL" id="CAB5507778.1"/>
    </source>
</evidence>
<proteinExistence type="predicted"/>
<keyword evidence="1" id="KW-0472">Membrane</keyword>
<keyword evidence="1" id="KW-1133">Transmembrane helix</keyword>
<dbReference type="EMBL" id="CAHJWF010000466">
    <property type="protein sequence ID" value="CAB5507778.1"/>
    <property type="molecule type" value="Genomic_DNA"/>
</dbReference>